<evidence type="ECO:0000256" key="1">
    <source>
        <dbReference type="ARBA" id="ARBA00022729"/>
    </source>
</evidence>
<dbReference type="EMBL" id="JAHOPB010000001">
    <property type="protein sequence ID" value="MBU8874547.1"/>
    <property type="molecule type" value="Genomic_DNA"/>
</dbReference>
<dbReference type="InterPro" id="IPR052910">
    <property type="entry name" value="ABC-Purine-Binding"/>
</dbReference>
<evidence type="ECO:0000259" key="3">
    <source>
        <dbReference type="Pfam" id="PF02608"/>
    </source>
</evidence>
<comment type="caution">
    <text evidence="4">The sequence shown here is derived from an EMBL/GenBank/DDBJ whole genome shotgun (WGS) entry which is preliminary data.</text>
</comment>
<keyword evidence="5" id="KW-1185">Reference proteome</keyword>
<keyword evidence="1 2" id="KW-0732">Signal</keyword>
<proteinExistence type="predicted"/>
<dbReference type="PANTHER" id="PTHR43208:SF1">
    <property type="entry name" value="ABC TRANSPORTER SUBSTRATE-BINDING PROTEIN"/>
    <property type="match status" value="1"/>
</dbReference>
<reference evidence="4 5" key="1">
    <citation type="submission" date="2021-06" db="EMBL/GenBank/DDBJ databases">
        <authorList>
            <person name="Lee D.H."/>
        </authorList>
    </citation>
    <scope>NUCLEOTIDE SEQUENCE [LARGE SCALE GENOMIC DNA]</scope>
    <source>
        <strain evidence="4 5">MMS21-HV4-11</strain>
    </source>
</reference>
<protein>
    <submittedName>
        <fullName evidence="4">BMP family ABC transporter substrate-binding protein</fullName>
    </submittedName>
</protein>
<dbReference type="Proteomes" id="UP000727907">
    <property type="component" value="Unassembled WGS sequence"/>
</dbReference>
<dbReference type="RefSeq" id="WP_216960273.1">
    <property type="nucleotide sequence ID" value="NZ_JAHOPB010000001.1"/>
</dbReference>
<name>A0ABS6ILB4_9HYPH</name>
<evidence type="ECO:0000256" key="2">
    <source>
        <dbReference type="SAM" id="SignalP"/>
    </source>
</evidence>
<evidence type="ECO:0000313" key="5">
    <source>
        <dbReference type="Proteomes" id="UP000727907"/>
    </source>
</evidence>
<dbReference type="PANTHER" id="PTHR43208">
    <property type="entry name" value="ABC TRANSPORTER SUBSTRATE-BINDING PROTEIN"/>
    <property type="match status" value="1"/>
</dbReference>
<sequence>MRRRTLLAAAALASPLATGRAARAAGFTVGFVYIGPRLDWGWNQSHAVAAVELARLPGVRLVEAPYLPESTDYGSGRDDAETRAYARALNGLIGAGADIVFSTAFDNDPFLRTAAQRYAGIPFRQASLLPLKERPGRLGSQNALIHEGHYVNGVAAGLSTRTNRLGFVAGLPLGAVLLNVNAFLLGARRTNPQARVHVTFTGGWEDATRDAAATNALIDAGCDVITCHLDAPAPIIATAESRGVRSCGHAFDQAPLAPRGYITGADYHWTAMFRGFVETCRGGGALPDFVTGGYDKDYVRSSPFGAGASPEAIAAATRAIAAMKEGQPIFTGPLDDNRGRRVLAAGTTLGATAEALQRTDYLLDGVVGSPP</sequence>
<feature type="signal peptide" evidence="2">
    <location>
        <begin position="1"/>
        <end position="24"/>
    </location>
</feature>
<dbReference type="InterPro" id="IPR003760">
    <property type="entry name" value="PnrA-like"/>
</dbReference>
<organism evidence="4 5">
    <name type="scientific">Reyranella humidisoli</name>
    <dbReference type="NCBI Taxonomy" id="2849149"/>
    <lineage>
        <taxon>Bacteria</taxon>
        <taxon>Pseudomonadati</taxon>
        <taxon>Pseudomonadota</taxon>
        <taxon>Alphaproteobacteria</taxon>
        <taxon>Hyphomicrobiales</taxon>
        <taxon>Reyranellaceae</taxon>
        <taxon>Reyranella</taxon>
    </lineage>
</organism>
<feature type="chain" id="PRO_5045567890" evidence="2">
    <location>
        <begin position="25"/>
        <end position="371"/>
    </location>
</feature>
<accession>A0ABS6ILB4</accession>
<dbReference type="CDD" id="cd19963">
    <property type="entry name" value="PBP1_BMP-like"/>
    <property type="match status" value="1"/>
</dbReference>
<dbReference type="Pfam" id="PF02608">
    <property type="entry name" value="Bmp"/>
    <property type="match status" value="1"/>
</dbReference>
<gene>
    <name evidence="4" type="ORF">KQ910_12305</name>
</gene>
<feature type="domain" description="ABC transporter substrate-binding protein PnrA-like" evidence="3">
    <location>
        <begin position="29"/>
        <end position="266"/>
    </location>
</feature>
<evidence type="ECO:0000313" key="4">
    <source>
        <dbReference type="EMBL" id="MBU8874547.1"/>
    </source>
</evidence>